<sequence>MNECMDLKYEDALAWSCILKKKSDFSIVAPVRYAGSYFDPLYHVRDELLEYLKSIEEIDNRKAEVHVEDVEMGENHDVDHLKTKKSYNGV</sequence>
<proteinExistence type="predicted"/>
<comment type="caution">
    <text evidence="1">The sequence shown here is derived from an EMBL/GenBank/DDBJ whole genome shotgun (WGS) entry which is preliminary data.</text>
</comment>
<name>A0A6L2MNW9_TANCI</name>
<dbReference type="AlphaFoldDB" id="A0A6L2MNW9"/>
<organism evidence="1">
    <name type="scientific">Tanacetum cinerariifolium</name>
    <name type="common">Dalmatian daisy</name>
    <name type="synonym">Chrysanthemum cinerariifolium</name>
    <dbReference type="NCBI Taxonomy" id="118510"/>
    <lineage>
        <taxon>Eukaryota</taxon>
        <taxon>Viridiplantae</taxon>
        <taxon>Streptophyta</taxon>
        <taxon>Embryophyta</taxon>
        <taxon>Tracheophyta</taxon>
        <taxon>Spermatophyta</taxon>
        <taxon>Magnoliopsida</taxon>
        <taxon>eudicotyledons</taxon>
        <taxon>Gunneridae</taxon>
        <taxon>Pentapetalae</taxon>
        <taxon>asterids</taxon>
        <taxon>campanulids</taxon>
        <taxon>Asterales</taxon>
        <taxon>Asteraceae</taxon>
        <taxon>Asteroideae</taxon>
        <taxon>Anthemideae</taxon>
        <taxon>Anthemidinae</taxon>
        <taxon>Tanacetum</taxon>
    </lineage>
</organism>
<accession>A0A6L2MNW9</accession>
<reference evidence="1" key="1">
    <citation type="journal article" date="2019" name="Sci. Rep.">
        <title>Draft genome of Tanacetum cinerariifolium, the natural source of mosquito coil.</title>
        <authorList>
            <person name="Yamashiro T."/>
            <person name="Shiraishi A."/>
            <person name="Satake H."/>
            <person name="Nakayama K."/>
        </authorList>
    </citation>
    <scope>NUCLEOTIDE SEQUENCE</scope>
</reference>
<protein>
    <submittedName>
        <fullName evidence="1">Uncharacterized protein</fullName>
    </submittedName>
</protein>
<dbReference type="EMBL" id="BKCJ010007135">
    <property type="protein sequence ID" value="GEU75711.1"/>
    <property type="molecule type" value="Genomic_DNA"/>
</dbReference>
<gene>
    <name evidence="1" type="ORF">Tci_047689</name>
</gene>
<evidence type="ECO:0000313" key="1">
    <source>
        <dbReference type="EMBL" id="GEU75711.1"/>
    </source>
</evidence>